<proteinExistence type="predicted"/>
<reference evidence="1 2" key="1">
    <citation type="journal article" date="2005" name="Nucleic Acids Res.">
        <title>Genomic blueprint of Hahella chejuensis, a marine microbe producing an algicidal agent.</title>
        <authorList>
            <person name="Jeong H."/>
            <person name="Yim J.H."/>
            <person name="Lee C."/>
            <person name="Choi S.-H."/>
            <person name="Park Y.K."/>
            <person name="Yoon S.H."/>
            <person name="Hur C.-G."/>
            <person name="Kang H.-Y."/>
            <person name="Kim D."/>
            <person name="Lee H.H."/>
            <person name="Park K.H."/>
            <person name="Park S.-H."/>
            <person name="Park H.-S."/>
            <person name="Lee H.K."/>
            <person name="Oh T.K."/>
            <person name="Kim J.F."/>
        </authorList>
    </citation>
    <scope>NUCLEOTIDE SEQUENCE [LARGE SCALE GENOMIC DNA]</scope>
    <source>
        <strain evidence="1 2">KCTC 2396</strain>
    </source>
</reference>
<organism evidence="1 2">
    <name type="scientific">Hahella chejuensis (strain KCTC 2396)</name>
    <dbReference type="NCBI Taxonomy" id="349521"/>
    <lineage>
        <taxon>Bacteria</taxon>
        <taxon>Pseudomonadati</taxon>
        <taxon>Pseudomonadota</taxon>
        <taxon>Gammaproteobacteria</taxon>
        <taxon>Oceanospirillales</taxon>
        <taxon>Hahellaceae</taxon>
        <taxon>Hahella</taxon>
    </lineage>
</organism>
<evidence type="ECO:0000313" key="1">
    <source>
        <dbReference type="EMBL" id="ABC31246.1"/>
    </source>
</evidence>
<protein>
    <submittedName>
        <fullName evidence="1">Uncharacterized protein</fullName>
    </submittedName>
</protein>
<dbReference type="AlphaFoldDB" id="Q2SDM8"/>
<name>Q2SDM8_HAHCH</name>
<dbReference type="Proteomes" id="UP000000238">
    <property type="component" value="Chromosome"/>
</dbReference>
<keyword evidence="2" id="KW-1185">Reference proteome</keyword>
<dbReference type="HOGENOM" id="CLU_3310648_0_0_6"/>
<dbReference type="STRING" id="349521.HCH_04546"/>
<dbReference type="EMBL" id="CP000155">
    <property type="protein sequence ID" value="ABC31246.1"/>
    <property type="molecule type" value="Genomic_DNA"/>
</dbReference>
<dbReference type="KEGG" id="hch:HCH_04546"/>
<gene>
    <name evidence="1" type="ordered locus">HCH_04546</name>
</gene>
<evidence type="ECO:0000313" key="2">
    <source>
        <dbReference type="Proteomes" id="UP000000238"/>
    </source>
</evidence>
<sequence length="39" mass="4525">MAYESLDAYAEQFERERQSSAERADALKNLLFGDAWRDA</sequence>
<accession>Q2SDM8</accession>